<feature type="transmembrane region" description="Helical" evidence="1">
    <location>
        <begin position="123"/>
        <end position="144"/>
    </location>
</feature>
<dbReference type="PANTHER" id="PTHR31881">
    <property type="match status" value="1"/>
</dbReference>
<keyword evidence="1" id="KW-0472">Membrane</keyword>
<feature type="transmembrane region" description="Helical" evidence="1">
    <location>
        <begin position="193"/>
        <end position="216"/>
    </location>
</feature>
<dbReference type="AlphaFoldDB" id="A0A835ULQ5"/>
<dbReference type="PANTHER" id="PTHR31881:SF6">
    <property type="entry name" value="OS09G0494600 PROTEIN"/>
    <property type="match status" value="1"/>
</dbReference>
<dbReference type="Pfam" id="PF04654">
    <property type="entry name" value="DUF599"/>
    <property type="match status" value="1"/>
</dbReference>
<dbReference type="EMBL" id="JADCNM010000010">
    <property type="protein sequence ID" value="KAG0465295.1"/>
    <property type="molecule type" value="Genomic_DNA"/>
</dbReference>
<keyword evidence="1" id="KW-0812">Transmembrane</keyword>
<keyword evidence="1" id="KW-1133">Transmembrane helix</keyword>
<evidence type="ECO:0000313" key="3">
    <source>
        <dbReference type="Proteomes" id="UP000639772"/>
    </source>
</evidence>
<feature type="transmembrane region" description="Helical" evidence="1">
    <location>
        <begin position="7"/>
        <end position="26"/>
    </location>
</feature>
<sequence>MEWKQGYLDLTLAPLALLGNILYHAWLCRKVRIQPYRTDIGVSSAGRRLWVYSMMKDNDKKNVLAVQTLRNAVMGATLLATACVLICTGLAAVLSSASLSGAIRHVAKRVYGGRGETMLQLKYTSVFLFFVSSFVFYSFAVHFFNQVGFLVNIVDGGDGPAALGTPDYVASLLERGYLFKTVGNRVFYVGLQLLIWLFGPVLLFIASLVMIALLYVTDVIDAVWYPNPLGPTGASSRRTIIHEFNV</sequence>
<evidence type="ECO:0000256" key="1">
    <source>
        <dbReference type="SAM" id="Phobius"/>
    </source>
</evidence>
<accession>A0A835ULQ5</accession>
<reference evidence="2 3" key="1">
    <citation type="journal article" date="2020" name="Nat. Food">
        <title>A phased Vanilla planifolia genome enables genetic improvement of flavour and production.</title>
        <authorList>
            <person name="Hasing T."/>
            <person name="Tang H."/>
            <person name="Brym M."/>
            <person name="Khazi F."/>
            <person name="Huang T."/>
            <person name="Chambers A.H."/>
        </authorList>
    </citation>
    <scope>NUCLEOTIDE SEQUENCE [LARGE SCALE GENOMIC DNA]</scope>
    <source>
        <tissue evidence="2">Leaf</tissue>
    </source>
</reference>
<name>A0A835ULQ5_VANPL</name>
<feature type="transmembrane region" description="Helical" evidence="1">
    <location>
        <begin position="78"/>
        <end position="103"/>
    </location>
</feature>
<evidence type="ECO:0008006" key="4">
    <source>
        <dbReference type="Google" id="ProtNLM"/>
    </source>
</evidence>
<gene>
    <name evidence="2" type="ORF">HPP92_019459</name>
</gene>
<organism evidence="2 3">
    <name type="scientific">Vanilla planifolia</name>
    <name type="common">Vanilla</name>
    <dbReference type="NCBI Taxonomy" id="51239"/>
    <lineage>
        <taxon>Eukaryota</taxon>
        <taxon>Viridiplantae</taxon>
        <taxon>Streptophyta</taxon>
        <taxon>Embryophyta</taxon>
        <taxon>Tracheophyta</taxon>
        <taxon>Spermatophyta</taxon>
        <taxon>Magnoliopsida</taxon>
        <taxon>Liliopsida</taxon>
        <taxon>Asparagales</taxon>
        <taxon>Orchidaceae</taxon>
        <taxon>Vanilloideae</taxon>
        <taxon>Vanilleae</taxon>
        <taxon>Vanilla</taxon>
    </lineage>
</organism>
<evidence type="ECO:0000313" key="2">
    <source>
        <dbReference type="EMBL" id="KAG0465295.1"/>
    </source>
</evidence>
<dbReference type="InterPro" id="IPR006747">
    <property type="entry name" value="DUF599"/>
</dbReference>
<proteinExistence type="predicted"/>
<dbReference type="OrthoDB" id="761598at2759"/>
<dbReference type="Proteomes" id="UP000639772">
    <property type="component" value="Chromosome 10"/>
</dbReference>
<comment type="caution">
    <text evidence="2">The sequence shown here is derived from an EMBL/GenBank/DDBJ whole genome shotgun (WGS) entry which is preliminary data.</text>
</comment>
<protein>
    <recommendedName>
        <fullName evidence="4">DUF599 domain-containing protein</fullName>
    </recommendedName>
</protein>